<dbReference type="AlphaFoldDB" id="A0A2I3N0L4"/>
<feature type="region of interest" description="Disordered" evidence="1">
    <location>
        <begin position="1"/>
        <end position="31"/>
    </location>
</feature>
<protein>
    <submittedName>
        <fullName evidence="2">Uncharacterized protein</fullName>
    </submittedName>
</protein>
<dbReference type="Ensembl" id="ENSPANT00000042173.2">
    <property type="protein sequence ID" value="ENSPANP00000041549.2"/>
    <property type="gene ID" value="ENSPANG00000034781.2"/>
</dbReference>
<name>A0A2I3N0L4_PAPAN</name>
<organism evidence="2 3">
    <name type="scientific">Papio anubis</name>
    <name type="common">Olive baboon</name>
    <dbReference type="NCBI Taxonomy" id="9555"/>
    <lineage>
        <taxon>Eukaryota</taxon>
        <taxon>Metazoa</taxon>
        <taxon>Chordata</taxon>
        <taxon>Craniata</taxon>
        <taxon>Vertebrata</taxon>
        <taxon>Euteleostomi</taxon>
        <taxon>Mammalia</taxon>
        <taxon>Eutheria</taxon>
        <taxon>Euarchontoglires</taxon>
        <taxon>Primates</taxon>
        <taxon>Haplorrhini</taxon>
        <taxon>Catarrhini</taxon>
        <taxon>Cercopithecidae</taxon>
        <taxon>Cercopithecinae</taxon>
        <taxon>Papio</taxon>
    </lineage>
</organism>
<feature type="compositionally biased region" description="Low complexity" evidence="1">
    <location>
        <begin position="182"/>
        <end position="204"/>
    </location>
</feature>
<reference evidence="2" key="3">
    <citation type="submission" date="2025-09" db="UniProtKB">
        <authorList>
            <consortium name="Ensembl"/>
        </authorList>
    </citation>
    <scope>IDENTIFICATION</scope>
</reference>
<feature type="region of interest" description="Disordered" evidence="1">
    <location>
        <begin position="173"/>
        <end position="204"/>
    </location>
</feature>
<reference evidence="2" key="2">
    <citation type="submission" date="2025-08" db="UniProtKB">
        <authorList>
            <consortium name="Ensembl"/>
        </authorList>
    </citation>
    <scope>IDENTIFICATION</scope>
</reference>
<evidence type="ECO:0000313" key="2">
    <source>
        <dbReference type="Ensembl" id="ENSPANP00000041549.2"/>
    </source>
</evidence>
<dbReference type="Bgee" id="ENSPANG00000034781">
    <property type="expression patterns" value="Expressed in lateral hypothalamic nucleus and 10 other cell types or tissues"/>
</dbReference>
<evidence type="ECO:0000313" key="3">
    <source>
        <dbReference type="Proteomes" id="UP000028761"/>
    </source>
</evidence>
<dbReference type="GeneTree" id="ENSGT00910000147299"/>
<accession>A0A2I3N0L4</accession>
<dbReference type="Proteomes" id="UP000028761">
    <property type="component" value="Chromosome 4"/>
</dbReference>
<reference evidence="2 3" key="1">
    <citation type="submission" date="2012-03" db="EMBL/GenBank/DDBJ databases">
        <title>Whole Genome Assembly of Papio anubis.</title>
        <authorList>
            <person name="Liu Y.L."/>
            <person name="Abraham K.A."/>
            <person name="Akbar H.A."/>
            <person name="Ali S.A."/>
            <person name="Anosike U.A."/>
            <person name="Aqrawi P.A."/>
            <person name="Arias F.A."/>
            <person name="Attaway T.A."/>
            <person name="Awwad R.A."/>
            <person name="Babu C.B."/>
            <person name="Bandaranaike D.B."/>
            <person name="Battles P.B."/>
            <person name="Bell A.B."/>
            <person name="Beltran B.B."/>
            <person name="Berhane-Mersha D.B."/>
            <person name="Bess C.B."/>
            <person name="Bickham C.B."/>
            <person name="Bolden T.B."/>
            <person name="Carter K.C."/>
            <person name="Chau D.C."/>
            <person name="Chavez A.C."/>
            <person name="Clerc-Blankenburg K.C."/>
            <person name="Coyle M.C."/>
            <person name="Dao M.D."/>
            <person name="Davila M.L.D."/>
            <person name="Davy-Carroll L.D."/>
            <person name="Denson S.D."/>
            <person name="Dinh H.D."/>
            <person name="Fernandez S.F."/>
            <person name="Fernando P.F."/>
            <person name="Forbes L.F."/>
            <person name="Francis C.F."/>
            <person name="Francisco L.F."/>
            <person name="Fu Q.F."/>
            <person name="Garcia-Iii R.G."/>
            <person name="Garrett T.G."/>
            <person name="Gross S.G."/>
            <person name="Gubbala S.G."/>
            <person name="Hirani K.H."/>
            <person name="Hogues M.H."/>
            <person name="Hollins B.H."/>
            <person name="Jackson L.J."/>
            <person name="Javaid M.J."/>
            <person name="Jhangiani S.J."/>
            <person name="Johnson A.J."/>
            <person name="Johnson B.J."/>
            <person name="Jones J.J."/>
            <person name="Joshi V.J."/>
            <person name="Kalu J.K."/>
            <person name="Khan N.K."/>
            <person name="Korchina V.K."/>
            <person name="Kovar C.K."/>
            <person name="Lago L.L."/>
            <person name="Lara F.L."/>
            <person name="Le T.-K.L."/>
            <person name="Lee S.L."/>
            <person name="Legall-Iii F.L."/>
            <person name="Lemon S.L."/>
            <person name="Liu J.L."/>
            <person name="Liu Y.-S.L."/>
            <person name="Liyanage D.L."/>
            <person name="Lopez J.L."/>
            <person name="Lorensuhewa L.L."/>
            <person name="Mata R.M."/>
            <person name="Mathew T.M."/>
            <person name="Mercado C.M."/>
            <person name="Mercado I.M."/>
            <person name="Morales K.M."/>
            <person name="Morgan M.M."/>
            <person name="Munidasa M.M."/>
            <person name="Ngo D.N."/>
            <person name="Nguyen L.N."/>
            <person name="Nguyen T.N."/>
            <person name="Nguyen N.N."/>
            <person name="Obregon M.O."/>
            <person name="Okwuonu G.O."/>
            <person name="Ongeri F.O."/>
            <person name="Onwere C.O."/>
            <person name="Osifeso I.O."/>
            <person name="Parra A.P."/>
            <person name="Patil S.P."/>
            <person name="Perez A.P."/>
            <person name="Perez Y.P."/>
            <person name="Pham C.P."/>
            <person name="Pu L.-L.P."/>
            <person name="Puazo M.P."/>
            <person name="Quiroz J.Q."/>
            <person name="Rouhana J.R."/>
            <person name="Ruiz M.R."/>
            <person name="Ruiz S.-J.R."/>
            <person name="Saada N.S."/>
            <person name="Santibanez J.S."/>
            <person name="Scheel M.S."/>
            <person name="Schneider B.S."/>
            <person name="Simmons D.S."/>
            <person name="Sisson I.S."/>
            <person name="Tang L.-Y.T."/>
            <person name="Thornton R.T."/>
            <person name="Tisius J.T."/>
            <person name="Toledanes G.T."/>
            <person name="Trejos Z.T."/>
            <person name="Usmani K.U."/>
            <person name="Varghese R.V."/>
            <person name="Vattathil S.V."/>
            <person name="Vee V.V."/>
            <person name="Walker D.W."/>
            <person name="Weissenberger G.W."/>
            <person name="White C.W."/>
            <person name="Williams A.W."/>
            <person name="Woodworth J.W."/>
            <person name="Wright R.W."/>
            <person name="Zhu Y.Z."/>
            <person name="Han Y.H."/>
            <person name="Newsham I.N."/>
            <person name="Nazareth L.N."/>
            <person name="Worley K.W."/>
            <person name="Muzny D.M."/>
            <person name="Rogers J.R."/>
            <person name="Gibbs R.G."/>
        </authorList>
    </citation>
    <scope>NUCLEOTIDE SEQUENCE [LARGE SCALE GENOMIC DNA]</scope>
</reference>
<evidence type="ECO:0000256" key="1">
    <source>
        <dbReference type="SAM" id="MobiDB-lite"/>
    </source>
</evidence>
<proteinExistence type="predicted"/>
<keyword evidence="3" id="KW-1185">Reference proteome</keyword>
<dbReference type="OMA" id="QCSSICQ"/>
<sequence>MNTLLMQERGGLDLCSAPDQGAASSAKSAERKVPLLEDSGMGQSPSHPAPQSGIETLPLSTPCCREGHCGGHFLKRRNRLNTKWLKQCSSICQGNGGPECQSPSHPARENSGGAQGVQPPSTQPPRSRLIRARGQAEPPTRNRVPTKQGAKNVSCIWSAALLRKAQFGLQEPGRDPGLVAEGTPGLSSPAGGGSPWSHGVAGLW</sequence>
<feature type="region of interest" description="Disordered" evidence="1">
    <location>
        <begin position="95"/>
        <end position="149"/>
    </location>
</feature>